<dbReference type="InterPro" id="IPR052030">
    <property type="entry name" value="Peptidase_M20/M20A_hydrolases"/>
</dbReference>
<organism evidence="1 2">
    <name type="scientific">Candidatus Faecivivens stercoravium</name>
    <dbReference type="NCBI Taxonomy" id="2840803"/>
    <lineage>
        <taxon>Bacteria</taxon>
        <taxon>Bacillati</taxon>
        <taxon>Bacillota</taxon>
        <taxon>Clostridia</taxon>
        <taxon>Eubacteriales</taxon>
        <taxon>Oscillospiraceae</taxon>
        <taxon>Oscillospiraceae incertae sedis</taxon>
        <taxon>Candidatus Faecivivens</taxon>
    </lineage>
</organism>
<feature type="non-terminal residue" evidence="1">
    <location>
        <position position="103"/>
    </location>
</feature>
<accession>A0A9D1J4C9</accession>
<dbReference type="SUPFAM" id="SSF53187">
    <property type="entry name" value="Zn-dependent exopeptidases"/>
    <property type="match status" value="1"/>
</dbReference>
<dbReference type="GO" id="GO:0046657">
    <property type="term" value="P:folic acid catabolic process"/>
    <property type="evidence" value="ECO:0007669"/>
    <property type="project" value="TreeGrafter"/>
</dbReference>
<name>A0A9D1J4C9_9FIRM</name>
<dbReference type="GO" id="GO:0005737">
    <property type="term" value="C:cytoplasm"/>
    <property type="evidence" value="ECO:0007669"/>
    <property type="project" value="TreeGrafter"/>
</dbReference>
<dbReference type="Gene3D" id="3.40.630.10">
    <property type="entry name" value="Zn peptidases"/>
    <property type="match status" value="1"/>
</dbReference>
<reference evidence="1" key="1">
    <citation type="submission" date="2020-10" db="EMBL/GenBank/DDBJ databases">
        <authorList>
            <person name="Gilroy R."/>
        </authorList>
    </citation>
    <scope>NUCLEOTIDE SEQUENCE</scope>
    <source>
        <strain evidence="1">CHK189-12415</strain>
    </source>
</reference>
<dbReference type="GO" id="GO:0016805">
    <property type="term" value="F:dipeptidase activity"/>
    <property type="evidence" value="ECO:0007669"/>
    <property type="project" value="TreeGrafter"/>
</dbReference>
<dbReference type="PANTHER" id="PTHR30575">
    <property type="entry name" value="PEPTIDASE M20"/>
    <property type="match status" value="1"/>
</dbReference>
<gene>
    <name evidence="1" type="ORF">IAB37_03425</name>
</gene>
<dbReference type="AlphaFoldDB" id="A0A9D1J4C9"/>
<comment type="caution">
    <text evidence="1">The sequence shown here is derived from an EMBL/GenBank/DDBJ whole genome shotgun (WGS) entry which is preliminary data.</text>
</comment>
<dbReference type="GO" id="GO:0071713">
    <property type="term" value="F:para-aminobenzoyl-glutamate hydrolase activity"/>
    <property type="evidence" value="ECO:0007669"/>
    <property type="project" value="TreeGrafter"/>
</dbReference>
<dbReference type="Proteomes" id="UP000824241">
    <property type="component" value="Unassembled WGS sequence"/>
</dbReference>
<evidence type="ECO:0000313" key="2">
    <source>
        <dbReference type="Proteomes" id="UP000824241"/>
    </source>
</evidence>
<protein>
    <submittedName>
        <fullName evidence="1">Amidohydrolase</fullName>
    </submittedName>
</protein>
<reference evidence="1" key="2">
    <citation type="journal article" date="2021" name="PeerJ">
        <title>Extensive microbial diversity within the chicken gut microbiome revealed by metagenomics and culture.</title>
        <authorList>
            <person name="Gilroy R."/>
            <person name="Ravi A."/>
            <person name="Getino M."/>
            <person name="Pursley I."/>
            <person name="Horton D.L."/>
            <person name="Alikhan N.F."/>
            <person name="Baker D."/>
            <person name="Gharbi K."/>
            <person name="Hall N."/>
            <person name="Watson M."/>
            <person name="Adriaenssens E.M."/>
            <person name="Foster-Nyarko E."/>
            <person name="Jarju S."/>
            <person name="Secka A."/>
            <person name="Antonio M."/>
            <person name="Oren A."/>
            <person name="Chaudhuri R.R."/>
            <person name="La Ragione R."/>
            <person name="Hildebrand F."/>
            <person name="Pallen M.J."/>
        </authorList>
    </citation>
    <scope>NUCLEOTIDE SEQUENCE</scope>
    <source>
        <strain evidence="1">CHK189-12415</strain>
    </source>
</reference>
<sequence length="103" mass="11530">MADKQKYMSWLDEHADIFSDISDKIWEYAELSLMEYRSCELYVTKLKEMGFEVESPLAGVQTGFKATYGSGRPVIGILAEYDALTGLSQVAGATHREELVKNG</sequence>
<dbReference type="EMBL" id="DVHA01000111">
    <property type="protein sequence ID" value="HIR60606.1"/>
    <property type="molecule type" value="Genomic_DNA"/>
</dbReference>
<evidence type="ECO:0000313" key="1">
    <source>
        <dbReference type="EMBL" id="HIR60606.1"/>
    </source>
</evidence>
<dbReference type="PANTHER" id="PTHR30575:SF0">
    <property type="entry name" value="XAA-ARG DIPEPTIDASE"/>
    <property type="match status" value="1"/>
</dbReference>
<proteinExistence type="predicted"/>